<reference evidence="1 2" key="1">
    <citation type="submission" date="2017-01" db="EMBL/GenBank/DDBJ databases">
        <authorList>
            <person name="Mah S.A."/>
            <person name="Swanson W.J."/>
            <person name="Moy G.W."/>
            <person name="Vacquier V.D."/>
        </authorList>
    </citation>
    <scope>NUCLEOTIDE SEQUENCE [LARGE SCALE GENOMIC DNA]</scope>
</reference>
<keyword evidence="2" id="KW-1185">Reference proteome</keyword>
<dbReference type="Proteomes" id="UP000221250">
    <property type="component" value="Segment"/>
</dbReference>
<proteinExistence type="predicted"/>
<dbReference type="EMBL" id="KY448244">
    <property type="protein sequence ID" value="AQT28646.1"/>
    <property type="molecule type" value="Genomic_DNA"/>
</dbReference>
<evidence type="ECO:0000313" key="2">
    <source>
        <dbReference type="Proteomes" id="UP000221250"/>
    </source>
</evidence>
<name>A0A1S6L398_9CAUD</name>
<sequence length="97" mass="10632">MTISTEQACDFLNTHLVHRPDFVLAVLRTCWQLNPGDVPPDIDVFSTSSGCCVADFLGVLNGLFASTGQSIKAVNIEGQLQFITEKKDEEMPTSQKD</sequence>
<evidence type="ECO:0000313" key="1">
    <source>
        <dbReference type="EMBL" id="AQT28646.1"/>
    </source>
</evidence>
<protein>
    <submittedName>
        <fullName evidence="1">Uncharacterized protein</fullName>
    </submittedName>
</protein>
<gene>
    <name evidence="1" type="ORF">YOLOSWAG_167</name>
</gene>
<organism evidence="1 2">
    <name type="scientific">Erwinia phage vB_EamM_Yoloswag</name>
    <dbReference type="NCBI Taxonomy" id="1958956"/>
    <lineage>
        <taxon>Viruses</taxon>
        <taxon>Duplodnaviria</taxon>
        <taxon>Heunggongvirae</taxon>
        <taxon>Uroviricota</taxon>
        <taxon>Caudoviricetes</taxon>
        <taxon>Yoloswagvirus</taxon>
        <taxon>Yoloswagvirus yoloswag</taxon>
    </lineage>
</organism>
<accession>A0A1S6L398</accession>